<feature type="signal peptide" evidence="1">
    <location>
        <begin position="1"/>
        <end position="21"/>
    </location>
</feature>
<evidence type="ECO:0000313" key="2">
    <source>
        <dbReference type="EMBL" id="SFK41496.1"/>
    </source>
</evidence>
<dbReference type="RefSeq" id="WP_091714058.1">
    <property type="nucleotide sequence ID" value="NZ_FOSH01000010.1"/>
</dbReference>
<accession>A0A1I3ZD22</accession>
<evidence type="ECO:0008006" key="4">
    <source>
        <dbReference type="Google" id="ProtNLM"/>
    </source>
</evidence>
<gene>
    <name evidence="2" type="ORF">SAMN04488079_11074</name>
</gene>
<dbReference type="EMBL" id="FOSH01000010">
    <property type="protein sequence ID" value="SFK41496.1"/>
    <property type="molecule type" value="Genomic_DNA"/>
</dbReference>
<dbReference type="Proteomes" id="UP000198924">
    <property type="component" value="Unassembled WGS sequence"/>
</dbReference>
<name>A0A1I3ZD22_9GAMM</name>
<evidence type="ECO:0000313" key="3">
    <source>
        <dbReference type="Proteomes" id="UP000198924"/>
    </source>
</evidence>
<organism evidence="2 3">
    <name type="scientific">Methylophaga sulfidovorans</name>
    <dbReference type="NCBI Taxonomy" id="45496"/>
    <lineage>
        <taxon>Bacteria</taxon>
        <taxon>Pseudomonadati</taxon>
        <taxon>Pseudomonadota</taxon>
        <taxon>Gammaproteobacteria</taxon>
        <taxon>Thiotrichales</taxon>
        <taxon>Piscirickettsiaceae</taxon>
        <taxon>Methylophaga</taxon>
    </lineage>
</organism>
<feature type="chain" id="PRO_5011521468" description="MetA-pathway of phenol degradation" evidence="1">
    <location>
        <begin position="22"/>
        <end position="228"/>
    </location>
</feature>
<reference evidence="3" key="1">
    <citation type="submission" date="2016-10" db="EMBL/GenBank/DDBJ databases">
        <authorList>
            <person name="Varghese N."/>
            <person name="Submissions S."/>
        </authorList>
    </citation>
    <scope>NUCLEOTIDE SEQUENCE [LARGE SCALE GENOMIC DNA]</scope>
    <source>
        <strain evidence="3">DSM 11578</strain>
    </source>
</reference>
<evidence type="ECO:0000256" key="1">
    <source>
        <dbReference type="SAM" id="SignalP"/>
    </source>
</evidence>
<keyword evidence="1" id="KW-0732">Signal</keyword>
<dbReference type="AlphaFoldDB" id="A0A1I3ZD22"/>
<sequence>MKYRVITFTGALFLAPLMAQADGSAIDKVYHPYVQPLERELEWRMITSEGDSLQKLSYGQSLSDRLYVEGYLTASEENDNFRLHSYELEAKWQLTEQGEYAIDWGLVTELEKSNIRDQWEAATGLLMEKQWGRWVGAANLWLEYEWGDDIEEEFETALSMQARYRLSPKFEPAIEYYAGEETRAIGPVALGDIRFSAGKKLHWETGVLFGVGKQSPNATLRFLTEFEF</sequence>
<dbReference type="STRING" id="45496.SAMN04488079_11074"/>
<proteinExistence type="predicted"/>
<dbReference type="OrthoDB" id="6696169at2"/>
<keyword evidence="3" id="KW-1185">Reference proteome</keyword>
<protein>
    <recommendedName>
        <fullName evidence="4">MetA-pathway of phenol degradation</fullName>
    </recommendedName>
</protein>